<evidence type="ECO:0000313" key="1">
    <source>
        <dbReference type="EMBL" id="JAH66066.1"/>
    </source>
</evidence>
<reference evidence="1" key="2">
    <citation type="journal article" date="2015" name="Fish Shellfish Immunol.">
        <title>Early steps in the European eel (Anguilla anguilla)-Vibrio vulnificus interaction in the gills: Role of the RtxA13 toxin.</title>
        <authorList>
            <person name="Callol A."/>
            <person name="Pajuelo D."/>
            <person name="Ebbesson L."/>
            <person name="Teles M."/>
            <person name="MacKenzie S."/>
            <person name="Amaro C."/>
        </authorList>
    </citation>
    <scope>NUCLEOTIDE SEQUENCE</scope>
</reference>
<dbReference type="AlphaFoldDB" id="A0A0E9UK30"/>
<dbReference type="EMBL" id="GBXM01042511">
    <property type="protein sequence ID" value="JAH66066.1"/>
    <property type="molecule type" value="Transcribed_RNA"/>
</dbReference>
<sequence length="26" mass="3242">MQYLKSEISQGRWLLHFSKYQRNSLK</sequence>
<reference evidence="1" key="1">
    <citation type="submission" date="2014-11" db="EMBL/GenBank/DDBJ databases">
        <authorList>
            <person name="Amaro Gonzalez C."/>
        </authorList>
    </citation>
    <scope>NUCLEOTIDE SEQUENCE</scope>
</reference>
<name>A0A0E9UK30_ANGAN</name>
<organism evidence="1">
    <name type="scientific">Anguilla anguilla</name>
    <name type="common">European freshwater eel</name>
    <name type="synonym">Muraena anguilla</name>
    <dbReference type="NCBI Taxonomy" id="7936"/>
    <lineage>
        <taxon>Eukaryota</taxon>
        <taxon>Metazoa</taxon>
        <taxon>Chordata</taxon>
        <taxon>Craniata</taxon>
        <taxon>Vertebrata</taxon>
        <taxon>Euteleostomi</taxon>
        <taxon>Actinopterygii</taxon>
        <taxon>Neopterygii</taxon>
        <taxon>Teleostei</taxon>
        <taxon>Anguilliformes</taxon>
        <taxon>Anguillidae</taxon>
        <taxon>Anguilla</taxon>
    </lineage>
</organism>
<proteinExistence type="predicted"/>
<protein>
    <submittedName>
        <fullName evidence="1">Uncharacterized protein</fullName>
    </submittedName>
</protein>
<accession>A0A0E9UK30</accession>